<protein>
    <submittedName>
        <fullName evidence="3">Unannotated protein</fullName>
    </submittedName>
</protein>
<dbReference type="PANTHER" id="PTHR42759">
    <property type="entry name" value="MOXR FAMILY PROTEIN"/>
    <property type="match status" value="1"/>
</dbReference>
<accession>A0A6J6G1S6</accession>
<feature type="domain" description="ATPase dynein-related AAA" evidence="2">
    <location>
        <begin position="54"/>
        <end position="190"/>
    </location>
</feature>
<dbReference type="AlphaFoldDB" id="A0A6J6G1S6"/>
<evidence type="ECO:0000259" key="2">
    <source>
        <dbReference type="Pfam" id="PF07728"/>
    </source>
</evidence>
<reference evidence="3" key="1">
    <citation type="submission" date="2020-05" db="EMBL/GenBank/DDBJ databases">
        <authorList>
            <person name="Chiriac C."/>
            <person name="Salcher M."/>
            <person name="Ghai R."/>
            <person name="Kavagutti S V."/>
        </authorList>
    </citation>
    <scope>NUCLEOTIDE SEQUENCE</scope>
</reference>
<sequence length="278" mass="29636">MTTPSASRTTKRPSPAPAATSSTTPATPTVDESVQLPSCWRDVVDALAAGIDRLVLFGPPGTGKTYAGLTLGDIGGGAHRLICNEDMTAADVTGHFMPTADGTWKWLDGSVLKAWEGDGTAGGRIVADEIDRASGDVLSLLLNMFDNAESASWRHPDSGVVHRPRPGFSVIMTTNVEDMRDLPVALKDRFPVAICIDRPHPGALARLSPYLRAPAAAAAAADKARRFSVRSFMAFDRLRESGMGLERAAFLIFGNHSKDVLDAIRVDAVSKRPTKRAS</sequence>
<evidence type="ECO:0000313" key="3">
    <source>
        <dbReference type="EMBL" id="CAB4594069.1"/>
    </source>
</evidence>
<dbReference type="CDD" id="cd00009">
    <property type="entry name" value="AAA"/>
    <property type="match status" value="1"/>
</dbReference>
<dbReference type="InterPro" id="IPR027417">
    <property type="entry name" value="P-loop_NTPase"/>
</dbReference>
<dbReference type="SUPFAM" id="SSF52540">
    <property type="entry name" value="P-loop containing nucleoside triphosphate hydrolases"/>
    <property type="match status" value="1"/>
</dbReference>
<feature type="compositionally biased region" description="Low complexity" evidence="1">
    <location>
        <begin position="17"/>
        <end position="29"/>
    </location>
</feature>
<dbReference type="InterPro" id="IPR050764">
    <property type="entry name" value="CbbQ/NirQ/NorQ/GpvN"/>
</dbReference>
<organism evidence="3">
    <name type="scientific">freshwater metagenome</name>
    <dbReference type="NCBI Taxonomy" id="449393"/>
    <lineage>
        <taxon>unclassified sequences</taxon>
        <taxon>metagenomes</taxon>
        <taxon>ecological metagenomes</taxon>
    </lineage>
</organism>
<name>A0A6J6G1S6_9ZZZZ</name>
<dbReference type="InterPro" id="IPR011704">
    <property type="entry name" value="ATPase_dyneun-rel_AAA"/>
</dbReference>
<feature type="region of interest" description="Disordered" evidence="1">
    <location>
        <begin position="1"/>
        <end position="33"/>
    </location>
</feature>
<gene>
    <name evidence="3" type="ORF">UFOPK1722_01785</name>
</gene>
<dbReference type="GO" id="GO:0016887">
    <property type="term" value="F:ATP hydrolysis activity"/>
    <property type="evidence" value="ECO:0007669"/>
    <property type="project" value="InterPro"/>
</dbReference>
<dbReference type="GO" id="GO:0005524">
    <property type="term" value="F:ATP binding"/>
    <property type="evidence" value="ECO:0007669"/>
    <property type="project" value="InterPro"/>
</dbReference>
<dbReference type="Gene3D" id="3.40.50.300">
    <property type="entry name" value="P-loop containing nucleotide triphosphate hydrolases"/>
    <property type="match status" value="1"/>
</dbReference>
<dbReference type="Pfam" id="PF07728">
    <property type="entry name" value="AAA_5"/>
    <property type="match status" value="1"/>
</dbReference>
<dbReference type="EMBL" id="CAEZTS010000212">
    <property type="protein sequence ID" value="CAB4594069.1"/>
    <property type="molecule type" value="Genomic_DNA"/>
</dbReference>
<dbReference type="PANTHER" id="PTHR42759:SF1">
    <property type="entry name" value="MAGNESIUM-CHELATASE SUBUNIT CHLD"/>
    <property type="match status" value="1"/>
</dbReference>
<evidence type="ECO:0000256" key="1">
    <source>
        <dbReference type="SAM" id="MobiDB-lite"/>
    </source>
</evidence>
<proteinExistence type="predicted"/>